<protein>
    <recommendedName>
        <fullName evidence="1">Aspartate/glutamate/uridylate kinase domain-containing protein</fullName>
    </recommendedName>
</protein>
<evidence type="ECO:0000313" key="2">
    <source>
        <dbReference type="EMBL" id="GLI94054.1"/>
    </source>
</evidence>
<evidence type="ECO:0000259" key="1">
    <source>
        <dbReference type="Pfam" id="PF00696"/>
    </source>
</evidence>
<dbReference type="RefSeq" id="WP_281804077.1">
    <property type="nucleotide sequence ID" value="NZ_BSEC01000001.1"/>
</dbReference>
<organism evidence="2 3">
    <name type="scientific">Methylocystis echinoides</name>
    <dbReference type="NCBI Taxonomy" id="29468"/>
    <lineage>
        <taxon>Bacteria</taxon>
        <taxon>Pseudomonadati</taxon>
        <taxon>Pseudomonadota</taxon>
        <taxon>Alphaproteobacteria</taxon>
        <taxon>Hyphomicrobiales</taxon>
        <taxon>Methylocystaceae</taxon>
        <taxon>Methylocystis</taxon>
    </lineage>
</organism>
<dbReference type="Proteomes" id="UP001144323">
    <property type="component" value="Unassembled WGS sequence"/>
</dbReference>
<gene>
    <name evidence="2" type="ORF">LMG27198_30460</name>
</gene>
<dbReference type="Gene3D" id="3.40.1160.10">
    <property type="entry name" value="Acetylglutamate kinase-like"/>
    <property type="match status" value="1"/>
</dbReference>
<name>A0A9W6GWB6_9HYPH</name>
<dbReference type="AlphaFoldDB" id="A0A9W6GWB6"/>
<dbReference type="Pfam" id="PF00696">
    <property type="entry name" value="AA_kinase"/>
    <property type="match status" value="1"/>
</dbReference>
<comment type="caution">
    <text evidence="2">The sequence shown here is derived from an EMBL/GenBank/DDBJ whole genome shotgun (WGS) entry which is preliminary data.</text>
</comment>
<dbReference type="InterPro" id="IPR001048">
    <property type="entry name" value="Asp/Glu/Uridylate_kinase"/>
</dbReference>
<dbReference type="InterPro" id="IPR036393">
    <property type="entry name" value="AceGlu_kinase-like_sf"/>
</dbReference>
<keyword evidence="3" id="KW-1185">Reference proteome</keyword>
<reference evidence="2" key="1">
    <citation type="journal article" date="2023" name="Int. J. Syst. Evol. Microbiol.">
        <title>Methylocystis iwaonis sp. nov., a type II methane-oxidizing bacterium from surface soil of a rice paddy field in Japan, and emended description of the genus Methylocystis (ex Whittenbury et al. 1970) Bowman et al. 1993.</title>
        <authorList>
            <person name="Kaise H."/>
            <person name="Sawadogo J.B."/>
            <person name="Alam M.S."/>
            <person name="Ueno C."/>
            <person name="Dianou D."/>
            <person name="Shinjo R."/>
            <person name="Asakawa S."/>
        </authorList>
    </citation>
    <scope>NUCLEOTIDE SEQUENCE</scope>
    <source>
        <strain evidence="2">LMG27198</strain>
    </source>
</reference>
<sequence length="212" mass="22023">MPREARPLLVAKIGGSLHDSPNLAGWIEALRAWPHRLTLVSGGGPFADAVRAAQPKLRYDDETAHAMAVLAMEQYALALARLHDLDLAATPGEMAEVHERGRIALWRASEMVSAATDIAPGWDVTSDSLAAWLARRCGASALLMIKSVDIGADSALPGLVSAGVVDPAFPDYVDGTPVTVAGPRALAHATQKLASGALPGVPVASATQKIAS</sequence>
<feature type="domain" description="Aspartate/glutamate/uridylate kinase" evidence="1">
    <location>
        <begin position="8"/>
        <end position="149"/>
    </location>
</feature>
<accession>A0A9W6GWB6</accession>
<evidence type="ECO:0000313" key="3">
    <source>
        <dbReference type="Proteomes" id="UP001144323"/>
    </source>
</evidence>
<proteinExistence type="predicted"/>
<dbReference type="SUPFAM" id="SSF53633">
    <property type="entry name" value="Carbamate kinase-like"/>
    <property type="match status" value="1"/>
</dbReference>
<dbReference type="EMBL" id="BSEC01000001">
    <property type="protein sequence ID" value="GLI94054.1"/>
    <property type="molecule type" value="Genomic_DNA"/>
</dbReference>